<name>A0A8H4AZ46_GIGMA</name>
<evidence type="ECO:0000313" key="3">
    <source>
        <dbReference type="Proteomes" id="UP000439903"/>
    </source>
</evidence>
<dbReference type="EMBL" id="WTPW01000111">
    <property type="protein sequence ID" value="KAF0546378.1"/>
    <property type="molecule type" value="Genomic_DNA"/>
</dbReference>
<keyword evidence="3" id="KW-1185">Reference proteome</keyword>
<dbReference type="Proteomes" id="UP000439903">
    <property type="component" value="Unassembled WGS sequence"/>
</dbReference>
<proteinExistence type="predicted"/>
<evidence type="ECO:0000256" key="1">
    <source>
        <dbReference type="SAM" id="Coils"/>
    </source>
</evidence>
<sequence>MLRTRSVKIENYINVVNKFYEKLTKGDFVNNQVLEELKSKFENERQNYQQKIKRLEDRIKGLRNNLRQKMNN</sequence>
<keyword evidence="1" id="KW-0175">Coiled coil</keyword>
<dbReference type="OrthoDB" id="10440609at2759"/>
<feature type="coiled-coil region" evidence="1">
    <location>
        <begin position="31"/>
        <end position="72"/>
    </location>
</feature>
<protein>
    <submittedName>
        <fullName evidence="2">Uncharacterized protein</fullName>
    </submittedName>
</protein>
<evidence type="ECO:0000313" key="2">
    <source>
        <dbReference type="EMBL" id="KAF0546378.1"/>
    </source>
</evidence>
<dbReference type="AlphaFoldDB" id="A0A8H4AZ46"/>
<comment type="caution">
    <text evidence="2">The sequence shown here is derived from an EMBL/GenBank/DDBJ whole genome shotgun (WGS) entry which is preliminary data.</text>
</comment>
<reference evidence="2 3" key="1">
    <citation type="journal article" date="2019" name="Environ. Microbiol.">
        <title>At the nexus of three kingdoms: the genome of the mycorrhizal fungus Gigaspora margarita provides insights into plant, endobacterial and fungal interactions.</title>
        <authorList>
            <person name="Venice F."/>
            <person name="Ghignone S."/>
            <person name="Salvioli di Fossalunga A."/>
            <person name="Amselem J."/>
            <person name="Novero M."/>
            <person name="Xianan X."/>
            <person name="Sedzielewska Toro K."/>
            <person name="Morin E."/>
            <person name="Lipzen A."/>
            <person name="Grigoriev I.V."/>
            <person name="Henrissat B."/>
            <person name="Martin F.M."/>
            <person name="Bonfante P."/>
        </authorList>
    </citation>
    <scope>NUCLEOTIDE SEQUENCE [LARGE SCALE GENOMIC DNA]</scope>
    <source>
        <strain evidence="2 3">BEG34</strain>
    </source>
</reference>
<organism evidence="2 3">
    <name type="scientific">Gigaspora margarita</name>
    <dbReference type="NCBI Taxonomy" id="4874"/>
    <lineage>
        <taxon>Eukaryota</taxon>
        <taxon>Fungi</taxon>
        <taxon>Fungi incertae sedis</taxon>
        <taxon>Mucoromycota</taxon>
        <taxon>Glomeromycotina</taxon>
        <taxon>Glomeromycetes</taxon>
        <taxon>Diversisporales</taxon>
        <taxon>Gigasporaceae</taxon>
        <taxon>Gigaspora</taxon>
    </lineage>
</organism>
<accession>A0A8H4AZ46</accession>
<gene>
    <name evidence="2" type="ORF">F8M41_001308</name>
</gene>